<feature type="transmembrane region" description="Helical" evidence="1">
    <location>
        <begin position="98"/>
        <end position="118"/>
    </location>
</feature>
<dbReference type="RefSeq" id="WP_338539177.1">
    <property type="nucleotide sequence ID" value="NZ_CP104874.1"/>
</dbReference>
<feature type="transmembrane region" description="Helical" evidence="1">
    <location>
        <begin position="12"/>
        <end position="39"/>
    </location>
</feature>
<proteinExistence type="predicted"/>
<evidence type="ECO:0000313" key="2">
    <source>
        <dbReference type="EMBL" id="WWF06712.1"/>
    </source>
</evidence>
<gene>
    <name evidence="2" type="ORF">N5P18_07535</name>
</gene>
<keyword evidence="1" id="KW-0472">Membrane</keyword>
<keyword evidence="1" id="KW-1133">Transmembrane helix</keyword>
<evidence type="ECO:0008006" key="4">
    <source>
        <dbReference type="Google" id="ProtNLM"/>
    </source>
</evidence>
<protein>
    <recommendedName>
        <fullName evidence="4">Sensor histidine kinase</fullName>
    </recommendedName>
</protein>
<evidence type="ECO:0000313" key="3">
    <source>
        <dbReference type="Proteomes" id="UP001381003"/>
    </source>
</evidence>
<reference evidence="2 3" key="1">
    <citation type="submission" date="2022-09" db="EMBL/GenBank/DDBJ databases">
        <title>Complete genome sequence of Janibacter terrae strain COS04-44, PCL-degrading bacteria isolated from oil spilled coast.</title>
        <authorList>
            <person name="Park H."/>
            <person name="Kim J.Y."/>
            <person name="An S.H."/>
            <person name="Lee C.M."/>
            <person name="Weon H.-Y."/>
        </authorList>
    </citation>
    <scope>NUCLEOTIDE SEQUENCE [LARGE SCALE GENOMIC DNA]</scope>
    <source>
        <strain evidence="2 3">COS04-44</strain>
    </source>
</reference>
<name>A0ABZ2FH89_9MICO</name>
<keyword evidence="1" id="KW-0812">Transmembrane</keyword>
<keyword evidence="3" id="KW-1185">Reference proteome</keyword>
<evidence type="ECO:0000256" key="1">
    <source>
        <dbReference type="SAM" id="Phobius"/>
    </source>
</evidence>
<sequence length="127" mass="14274">MPDDPETTQLTLFVWAAWGFAAFVVLLLLALLAGGWWVTSRRVLVDFARARAAGDLWAPLMRDERGEWGRIVRSQKQSVFRAESRGDARDLWLRWGPLLVLHGLLTLVVVGAIVWLPLSLVRVALSL</sequence>
<organism evidence="2 3">
    <name type="scientific">Janibacter terrae</name>
    <dbReference type="NCBI Taxonomy" id="103817"/>
    <lineage>
        <taxon>Bacteria</taxon>
        <taxon>Bacillati</taxon>
        <taxon>Actinomycetota</taxon>
        <taxon>Actinomycetes</taxon>
        <taxon>Micrococcales</taxon>
        <taxon>Intrasporangiaceae</taxon>
        <taxon>Janibacter</taxon>
    </lineage>
</organism>
<accession>A0ABZ2FH89</accession>
<dbReference type="Proteomes" id="UP001381003">
    <property type="component" value="Chromosome"/>
</dbReference>
<dbReference type="EMBL" id="CP104874">
    <property type="protein sequence ID" value="WWF06712.1"/>
    <property type="molecule type" value="Genomic_DNA"/>
</dbReference>